<comment type="caution">
    <text evidence="1">The sequence shown here is derived from an EMBL/GenBank/DDBJ whole genome shotgun (WGS) entry which is preliminary data.</text>
</comment>
<proteinExistence type="predicted"/>
<dbReference type="Proteomes" id="UP001055879">
    <property type="component" value="Linkage Group LG16"/>
</dbReference>
<name>A0ACB8XPG8_ARCLA</name>
<dbReference type="EMBL" id="CM042062">
    <property type="protein sequence ID" value="KAI3670035.1"/>
    <property type="molecule type" value="Genomic_DNA"/>
</dbReference>
<sequence length="283" mass="31637">MGNVGNPTKLSSIESIKQLKGCCDKGSKAQGLHQLKLYLARFGYLNYQHTPYHTNVEDDKFDDELESALKSYQKYYHLNATGTLDEATVSLLTTPRCGCPDKETHNHTSKLHIVSRYTFFPNKPRWPPSKSHLTYAFTSNYPNNHVPPVVRAFNQWSSASGYYFKFSRVYDVRGADLKISFERGNHGDNNNFDGPGRVLAHAYAPTDGRLHFDADDTFSDGPRAVQNVMDLETVAVHEIGHLLGLGHSNDKNAIMYAYITSGVLKGLNSDDIQGIKALYGLTN</sequence>
<evidence type="ECO:0000313" key="2">
    <source>
        <dbReference type="Proteomes" id="UP001055879"/>
    </source>
</evidence>
<evidence type="ECO:0000313" key="1">
    <source>
        <dbReference type="EMBL" id="KAI3670035.1"/>
    </source>
</evidence>
<protein>
    <submittedName>
        <fullName evidence="1">Uncharacterized protein</fullName>
    </submittedName>
</protein>
<accession>A0ACB8XPG8</accession>
<organism evidence="1 2">
    <name type="scientific">Arctium lappa</name>
    <name type="common">Greater burdock</name>
    <name type="synonym">Lappa major</name>
    <dbReference type="NCBI Taxonomy" id="4217"/>
    <lineage>
        <taxon>Eukaryota</taxon>
        <taxon>Viridiplantae</taxon>
        <taxon>Streptophyta</taxon>
        <taxon>Embryophyta</taxon>
        <taxon>Tracheophyta</taxon>
        <taxon>Spermatophyta</taxon>
        <taxon>Magnoliopsida</taxon>
        <taxon>eudicotyledons</taxon>
        <taxon>Gunneridae</taxon>
        <taxon>Pentapetalae</taxon>
        <taxon>asterids</taxon>
        <taxon>campanulids</taxon>
        <taxon>Asterales</taxon>
        <taxon>Asteraceae</taxon>
        <taxon>Carduoideae</taxon>
        <taxon>Cardueae</taxon>
        <taxon>Arctiinae</taxon>
        <taxon>Arctium</taxon>
    </lineage>
</organism>
<keyword evidence="2" id="KW-1185">Reference proteome</keyword>
<reference evidence="1 2" key="2">
    <citation type="journal article" date="2022" name="Mol. Ecol. Resour.">
        <title>The genomes of chicory, endive, great burdock and yacon provide insights into Asteraceae paleo-polyploidization history and plant inulin production.</title>
        <authorList>
            <person name="Fan W."/>
            <person name="Wang S."/>
            <person name="Wang H."/>
            <person name="Wang A."/>
            <person name="Jiang F."/>
            <person name="Liu H."/>
            <person name="Zhao H."/>
            <person name="Xu D."/>
            <person name="Zhang Y."/>
        </authorList>
    </citation>
    <scope>NUCLEOTIDE SEQUENCE [LARGE SCALE GENOMIC DNA]</scope>
    <source>
        <strain evidence="2">cv. Niubang</strain>
    </source>
</reference>
<reference evidence="2" key="1">
    <citation type="journal article" date="2022" name="Mol. Ecol. Resour.">
        <title>The genomes of chicory, endive, great burdock and yacon provide insights into Asteraceae palaeo-polyploidization history and plant inulin production.</title>
        <authorList>
            <person name="Fan W."/>
            <person name="Wang S."/>
            <person name="Wang H."/>
            <person name="Wang A."/>
            <person name="Jiang F."/>
            <person name="Liu H."/>
            <person name="Zhao H."/>
            <person name="Xu D."/>
            <person name="Zhang Y."/>
        </authorList>
    </citation>
    <scope>NUCLEOTIDE SEQUENCE [LARGE SCALE GENOMIC DNA]</scope>
    <source>
        <strain evidence="2">cv. Niubang</strain>
    </source>
</reference>
<gene>
    <name evidence="1" type="ORF">L6452_41621</name>
</gene>